<name>A0A1G7K036_9FLAO</name>
<protein>
    <recommendedName>
        <fullName evidence="1">Amidohydrolase 3 domain-containing protein</fullName>
    </recommendedName>
</protein>
<evidence type="ECO:0000259" key="1">
    <source>
        <dbReference type="Pfam" id="PF07969"/>
    </source>
</evidence>
<dbReference type="EMBL" id="FNBD01000011">
    <property type="protein sequence ID" value="SDF30472.1"/>
    <property type="molecule type" value="Genomic_DNA"/>
</dbReference>
<reference evidence="3" key="1">
    <citation type="submission" date="2016-10" db="EMBL/GenBank/DDBJ databases">
        <authorList>
            <person name="Varghese N."/>
            <person name="Submissions S."/>
        </authorList>
    </citation>
    <scope>NUCLEOTIDE SEQUENCE [LARGE SCALE GENOMIC DNA]</scope>
    <source>
        <strain evidence="3">DSM 24729</strain>
    </source>
</reference>
<feature type="domain" description="Amidohydrolase 3" evidence="1">
    <location>
        <begin position="78"/>
        <end position="565"/>
    </location>
</feature>
<dbReference type="Gene3D" id="2.30.40.10">
    <property type="entry name" value="Urease, subunit C, domain 1"/>
    <property type="match status" value="1"/>
</dbReference>
<sequence>MKTSYNLIVVFALVFITACKNKTERPVDTKVDLIVYNAKVTTDKEGIFSEAFAIKDGNFYRIGTSDEILKLKGDSTHILDAKGKTIIPGLNDSHTHLIREGINYNNELRWDGVTSIDVALQMLKEQAARTPEGQWIRVIGGWGAYQFEEKRLPTLEEINEAVPDKPVYIMYLYSLGYLNQKGIETLGYNASTQYPGGEIELKNGQPTGLLVAKPSALILYKTLTKLPKLSPEEQENATQHYYRELNRLGVTSAIDAGGGGQYYPNNYSISKKLAAEGKLNVRTAYYLFAVDKGTELDFFKTWTSQLTPGTNDDMFKPNGYTYHGAGENLTWEAADFENFLEPRPELHENMEEELDSIVTVIAKNQTSFRIHATYNESIERFLNVFEKVDKIHPFLHKVRWTIDHAETINEANLKRIKEMGGGIAIQDRMLFQGEYFVERYGAEAAKHTPPISKIIAMGIPIGFGTDGTRVSSYNPMLTLYWAVSGKTWGGLQLYDESNKISRYKALEILTNGSAWFSNEETLKGFIKEGMYADFVILADDYFTIPEENIKNLTSDLTVVNGKVVFAKNDFKGLDPEVPVIIPEWSPVKYYGGYQNKK</sequence>
<dbReference type="PROSITE" id="PS51257">
    <property type="entry name" value="PROKAR_LIPOPROTEIN"/>
    <property type="match status" value="1"/>
</dbReference>
<accession>A0A1G7K036</accession>
<keyword evidence="3" id="KW-1185">Reference proteome</keyword>
<dbReference type="PANTHER" id="PTHR22642">
    <property type="entry name" value="IMIDAZOLONEPROPIONASE"/>
    <property type="match status" value="1"/>
</dbReference>
<dbReference type="InterPro" id="IPR011059">
    <property type="entry name" value="Metal-dep_hydrolase_composite"/>
</dbReference>
<dbReference type="Proteomes" id="UP000182114">
    <property type="component" value="Unassembled WGS sequence"/>
</dbReference>
<evidence type="ECO:0000313" key="2">
    <source>
        <dbReference type="EMBL" id="SDF30472.1"/>
    </source>
</evidence>
<dbReference type="CDD" id="cd01300">
    <property type="entry name" value="YtcJ_like"/>
    <property type="match status" value="1"/>
</dbReference>
<dbReference type="eggNOG" id="COG1574">
    <property type="taxonomic scope" value="Bacteria"/>
</dbReference>
<dbReference type="GO" id="GO:0016810">
    <property type="term" value="F:hydrolase activity, acting on carbon-nitrogen (but not peptide) bonds"/>
    <property type="evidence" value="ECO:0007669"/>
    <property type="project" value="InterPro"/>
</dbReference>
<dbReference type="AlphaFoldDB" id="A0A1G7K036"/>
<dbReference type="Pfam" id="PF07969">
    <property type="entry name" value="Amidohydro_3"/>
    <property type="match status" value="1"/>
</dbReference>
<dbReference type="Gene3D" id="3.20.20.140">
    <property type="entry name" value="Metal-dependent hydrolases"/>
    <property type="match status" value="1"/>
</dbReference>
<gene>
    <name evidence="2" type="ORF">SAMN04487992_11112</name>
</gene>
<dbReference type="Gene3D" id="3.10.310.70">
    <property type="match status" value="1"/>
</dbReference>
<dbReference type="RefSeq" id="WP_074539072.1">
    <property type="nucleotide sequence ID" value="NZ_FNBD01000011.1"/>
</dbReference>
<proteinExistence type="predicted"/>
<dbReference type="InterPro" id="IPR013108">
    <property type="entry name" value="Amidohydro_3"/>
</dbReference>
<evidence type="ECO:0000313" key="3">
    <source>
        <dbReference type="Proteomes" id="UP000182114"/>
    </source>
</evidence>
<organism evidence="2 3">
    <name type="scientific">Cellulophaga baltica</name>
    <dbReference type="NCBI Taxonomy" id="76594"/>
    <lineage>
        <taxon>Bacteria</taxon>
        <taxon>Pseudomonadati</taxon>
        <taxon>Bacteroidota</taxon>
        <taxon>Flavobacteriia</taxon>
        <taxon>Flavobacteriales</taxon>
        <taxon>Flavobacteriaceae</taxon>
        <taxon>Cellulophaga</taxon>
    </lineage>
</organism>
<dbReference type="PANTHER" id="PTHR22642:SF21">
    <property type="entry name" value="PERIPLASMIC PROTEIN"/>
    <property type="match status" value="1"/>
</dbReference>
<dbReference type="InterPro" id="IPR032466">
    <property type="entry name" value="Metal_Hydrolase"/>
</dbReference>
<dbReference type="SUPFAM" id="SSF51338">
    <property type="entry name" value="Composite domain of metallo-dependent hydrolases"/>
    <property type="match status" value="1"/>
</dbReference>
<dbReference type="SUPFAM" id="SSF51556">
    <property type="entry name" value="Metallo-dependent hydrolases"/>
    <property type="match status" value="1"/>
</dbReference>
<dbReference type="InterPro" id="IPR033932">
    <property type="entry name" value="YtcJ-like"/>
</dbReference>